<evidence type="ECO:0000313" key="2">
    <source>
        <dbReference type="Proteomes" id="UP000887013"/>
    </source>
</evidence>
<comment type="caution">
    <text evidence="1">The sequence shown here is derived from an EMBL/GenBank/DDBJ whole genome shotgun (WGS) entry which is preliminary data.</text>
</comment>
<organism evidence="1 2">
    <name type="scientific">Nephila pilipes</name>
    <name type="common">Giant wood spider</name>
    <name type="synonym">Nephila maculata</name>
    <dbReference type="NCBI Taxonomy" id="299642"/>
    <lineage>
        <taxon>Eukaryota</taxon>
        <taxon>Metazoa</taxon>
        <taxon>Ecdysozoa</taxon>
        <taxon>Arthropoda</taxon>
        <taxon>Chelicerata</taxon>
        <taxon>Arachnida</taxon>
        <taxon>Araneae</taxon>
        <taxon>Araneomorphae</taxon>
        <taxon>Entelegynae</taxon>
        <taxon>Araneoidea</taxon>
        <taxon>Nephilidae</taxon>
        <taxon>Nephila</taxon>
    </lineage>
</organism>
<keyword evidence="2" id="KW-1185">Reference proteome</keyword>
<dbReference type="AlphaFoldDB" id="A0A8X6QCX1"/>
<sequence>MEFQMMLASRHLPTTILLAILLRLYPSWVINIHLDQTQKTRSTSVSKNYAPKSYRFSRHVNKHPRDKEGNCRTSSDLNKHAKSFKCPFDHSNHDDSLEAQMYITSYRERKK</sequence>
<proteinExistence type="predicted"/>
<evidence type="ECO:0000313" key="1">
    <source>
        <dbReference type="EMBL" id="GFU07785.1"/>
    </source>
</evidence>
<gene>
    <name evidence="1" type="ORF">NPIL_361871</name>
</gene>
<dbReference type="EMBL" id="BMAW01028519">
    <property type="protein sequence ID" value="GFU07785.1"/>
    <property type="molecule type" value="Genomic_DNA"/>
</dbReference>
<protein>
    <submittedName>
        <fullName evidence="1">Uncharacterized protein</fullName>
    </submittedName>
</protein>
<accession>A0A8X6QCX1</accession>
<name>A0A8X6QCX1_NEPPI</name>
<reference evidence="1" key="1">
    <citation type="submission" date="2020-08" db="EMBL/GenBank/DDBJ databases">
        <title>Multicomponent nature underlies the extraordinary mechanical properties of spider dragline silk.</title>
        <authorList>
            <person name="Kono N."/>
            <person name="Nakamura H."/>
            <person name="Mori M."/>
            <person name="Yoshida Y."/>
            <person name="Ohtoshi R."/>
            <person name="Malay A.D."/>
            <person name="Moran D.A.P."/>
            <person name="Tomita M."/>
            <person name="Numata K."/>
            <person name="Arakawa K."/>
        </authorList>
    </citation>
    <scope>NUCLEOTIDE SEQUENCE</scope>
</reference>
<dbReference type="Proteomes" id="UP000887013">
    <property type="component" value="Unassembled WGS sequence"/>
</dbReference>